<evidence type="ECO:0000313" key="2">
    <source>
        <dbReference type="EMBL" id="CAI3994920.1"/>
    </source>
</evidence>
<proteinExistence type="predicted"/>
<keyword evidence="5" id="KW-1185">Reference proteome</keyword>
<name>A0A9P1CNN7_9DINO</name>
<organism evidence="2">
    <name type="scientific">Cladocopium goreaui</name>
    <dbReference type="NCBI Taxonomy" id="2562237"/>
    <lineage>
        <taxon>Eukaryota</taxon>
        <taxon>Sar</taxon>
        <taxon>Alveolata</taxon>
        <taxon>Dinophyceae</taxon>
        <taxon>Suessiales</taxon>
        <taxon>Symbiodiniaceae</taxon>
        <taxon>Cladocopium</taxon>
    </lineage>
</organism>
<dbReference type="EMBL" id="CAMXCT030002010">
    <property type="protein sequence ID" value="CAL4782232.1"/>
    <property type="molecule type" value="Genomic_DNA"/>
</dbReference>
<dbReference type="EMBL" id="CAMXCT020002010">
    <property type="protein sequence ID" value="CAL1148295.1"/>
    <property type="molecule type" value="Genomic_DNA"/>
</dbReference>
<sequence length="350" mass="38817">MEGITKFKDAAGQAVCPHSAAEGGVGTSDITAQFFNCREAWKKEASPDFEGDDHQEDEPAVALPARPRNKGPAAGHKPQPAERVGEGGVESSGDKAPHGERAEAGAEDEKEGQPWVPERVKKALAKSGTFDEFRKNRPFRYLHMFSGETDQLGISIRAEASKARLEVYLESLDRKKDAELDLTSPALYDEIEKSVLEGEWDGYHSGFPCASFSRVRWRDSPGGKLPVRSADHIYGLPGNTPSQQREADEGTLMATRSREAGEDIQALSRARSVCLLLYDECKARRSAFRETLMYFFQGEDFDEAFGHVSVHFNRGLFLLRLYRLIVFQRSELSHVHFGAQGLVCHAGKDV</sequence>
<dbReference type="AlphaFoldDB" id="A0A9P1CNN7"/>
<comment type="caution">
    <text evidence="2">The sequence shown here is derived from an EMBL/GenBank/DDBJ whole genome shotgun (WGS) entry which is preliminary data.</text>
</comment>
<feature type="compositionally biased region" description="Acidic residues" evidence="1">
    <location>
        <begin position="47"/>
        <end position="59"/>
    </location>
</feature>
<evidence type="ECO:0000313" key="5">
    <source>
        <dbReference type="Proteomes" id="UP001152797"/>
    </source>
</evidence>
<dbReference type="EMBL" id="CAMXCT010002010">
    <property type="protein sequence ID" value="CAI3994920.1"/>
    <property type="molecule type" value="Genomic_DNA"/>
</dbReference>
<reference evidence="3" key="2">
    <citation type="submission" date="2024-04" db="EMBL/GenBank/DDBJ databases">
        <authorList>
            <person name="Chen Y."/>
            <person name="Shah S."/>
            <person name="Dougan E. K."/>
            <person name="Thang M."/>
            <person name="Chan C."/>
        </authorList>
    </citation>
    <scope>NUCLEOTIDE SEQUENCE [LARGE SCALE GENOMIC DNA]</scope>
</reference>
<accession>A0A9P1CNN7</accession>
<keyword evidence="4" id="KW-0695">RNA-directed DNA polymerase</keyword>
<evidence type="ECO:0000256" key="1">
    <source>
        <dbReference type="SAM" id="MobiDB-lite"/>
    </source>
</evidence>
<feature type="region of interest" description="Disordered" evidence="1">
    <location>
        <begin position="44"/>
        <end position="117"/>
    </location>
</feature>
<dbReference type="Proteomes" id="UP001152797">
    <property type="component" value="Unassembled WGS sequence"/>
</dbReference>
<reference evidence="2" key="1">
    <citation type="submission" date="2022-10" db="EMBL/GenBank/DDBJ databases">
        <authorList>
            <person name="Chen Y."/>
            <person name="Dougan E. K."/>
            <person name="Chan C."/>
            <person name="Rhodes N."/>
            <person name="Thang M."/>
        </authorList>
    </citation>
    <scope>NUCLEOTIDE SEQUENCE</scope>
</reference>
<protein>
    <submittedName>
        <fullName evidence="4">Reverse transcriptase domain-containing protein</fullName>
    </submittedName>
</protein>
<evidence type="ECO:0000313" key="3">
    <source>
        <dbReference type="EMBL" id="CAL1148295.1"/>
    </source>
</evidence>
<keyword evidence="4" id="KW-0808">Transferase</keyword>
<gene>
    <name evidence="2" type="ORF">C1SCF055_LOCUS21531</name>
</gene>
<keyword evidence="4" id="KW-0548">Nucleotidyltransferase</keyword>
<feature type="compositionally biased region" description="Basic and acidic residues" evidence="1">
    <location>
        <begin position="92"/>
        <end position="104"/>
    </location>
</feature>
<dbReference type="GO" id="GO:0003964">
    <property type="term" value="F:RNA-directed DNA polymerase activity"/>
    <property type="evidence" value="ECO:0007669"/>
    <property type="project" value="UniProtKB-KW"/>
</dbReference>
<evidence type="ECO:0000313" key="4">
    <source>
        <dbReference type="EMBL" id="CAL4782232.1"/>
    </source>
</evidence>